<accession>A0A179EUP0</accession>
<dbReference type="GeneID" id="77487383"/>
<gene>
    <name evidence="7" type="ORF">A6E74_03575</name>
    <name evidence="6" type="ORF">ETH01_04260</name>
</gene>
<evidence type="ECO:0000256" key="1">
    <source>
        <dbReference type="ARBA" id="ARBA00009437"/>
    </source>
</evidence>
<dbReference type="InterPro" id="IPR000847">
    <property type="entry name" value="LysR_HTH_N"/>
</dbReference>
<dbReference type="SUPFAM" id="SSF46785">
    <property type="entry name" value="Winged helix' DNA-binding domain"/>
    <property type="match status" value="1"/>
</dbReference>
<evidence type="ECO:0000259" key="5">
    <source>
        <dbReference type="PROSITE" id="PS50931"/>
    </source>
</evidence>
<evidence type="ECO:0000256" key="4">
    <source>
        <dbReference type="ARBA" id="ARBA00023163"/>
    </source>
</evidence>
<dbReference type="Proteomes" id="UP000321361">
    <property type="component" value="Unassembled WGS sequence"/>
</dbReference>
<protein>
    <submittedName>
        <fullName evidence="7">LysR family transcriptional regulator</fullName>
    </submittedName>
</protein>
<dbReference type="InterPro" id="IPR036390">
    <property type="entry name" value="WH_DNA-bd_sf"/>
</dbReference>
<dbReference type="RefSeq" id="WP_067482233.1">
    <property type="nucleotide sequence ID" value="NZ_BJUG01000002.1"/>
</dbReference>
<evidence type="ECO:0000313" key="6">
    <source>
        <dbReference type="EMBL" id="GEK36139.1"/>
    </source>
</evidence>
<dbReference type="EMBL" id="BJUG01000002">
    <property type="protein sequence ID" value="GEK36139.1"/>
    <property type="molecule type" value="Genomic_DNA"/>
</dbReference>
<dbReference type="PANTHER" id="PTHR30346:SF0">
    <property type="entry name" value="HCA OPERON TRANSCRIPTIONAL ACTIVATOR HCAR"/>
    <property type="match status" value="1"/>
</dbReference>
<dbReference type="Pfam" id="PF03466">
    <property type="entry name" value="LysR_substrate"/>
    <property type="match status" value="1"/>
</dbReference>
<keyword evidence="8" id="KW-1185">Reference proteome</keyword>
<proteinExistence type="inferred from homology"/>
<dbReference type="EMBL" id="LWMN01000010">
    <property type="protein sequence ID" value="OAQ56503.1"/>
    <property type="molecule type" value="Genomic_DNA"/>
</dbReference>
<dbReference type="CDD" id="cd05466">
    <property type="entry name" value="PBP2_LTTR_substrate"/>
    <property type="match status" value="1"/>
</dbReference>
<dbReference type="GO" id="GO:0003677">
    <property type="term" value="F:DNA binding"/>
    <property type="evidence" value="ECO:0007669"/>
    <property type="project" value="UniProtKB-KW"/>
</dbReference>
<dbReference type="Proteomes" id="UP000078516">
    <property type="component" value="Unassembled WGS sequence"/>
</dbReference>
<evidence type="ECO:0000313" key="7">
    <source>
        <dbReference type="EMBL" id="OAQ56503.1"/>
    </source>
</evidence>
<evidence type="ECO:0000313" key="9">
    <source>
        <dbReference type="Proteomes" id="UP000321361"/>
    </source>
</evidence>
<dbReference type="InterPro" id="IPR036388">
    <property type="entry name" value="WH-like_DNA-bd_sf"/>
</dbReference>
<reference evidence="6 9" key="2">
    <citation type="submission" date="2019-07" db="EMBL/GenBank/DDBJ databases">
        <title>Whole genome shotgun sequence of Enterococcus thailandicus NBRC 101867.</title>
        <authorList>
            <person name="Hosoyama A."/>
            <person name="Uohara A."/>
            <person name="Ohji S."/>
            <person name="Ichikawa N."/>
        </authorList>
    </citation>
    <scope>NUCLEOTIDE SEQUENCE [LARGE SCALE GENOMIC DNA]</scope>
    <source>
        <strain evidence="6 9">NBRC 101867</strain>
    </source>
</reference>
<dbReference type="KEGG" id="eth:CK496_06985"/>
<dbReference type="AlphaFoldDB" id="A0A179EUP0"/>
<dbReference type="OrthoDB" id="9803735at2"/>
<evidence type="ECO:0000313" key="8">
    <source>
        <dbReference type="Proteomes" id="UP000078516"/>
    </source>
</evidence>
<keyword evidence="4" id="KW-0804">Transcription</keyword>
<organism evidence="7 8">
    <name type="scientific">Enterococcus thailandicus</name>
    <dbReference type="NCBI Taxonomy" id="417368"/>
    <lineage>
        <taxon>Bacteria</taxon>
        <taxon>Bacillati</taxon>
        <taxon>Bacillota</taxon>
        <taxon>Bacilli</taxon>
        <taxon>Lactobacillales</taxon>
        <taxon>Enterococcaceae</taxon>
        <taxon>Enterococcus</taxon>
    </lineage>
</organism>
<evidence type="ECO:0000256" key="3">
    <source>
        <dbReference type="ARBA" id="ARBA00023125"/>
    </source>
</evidence>
<dbReference type="Gene3D" id="3.40.190.290">
    <property type="match status" value="1"/>
</dbReference>
<dbReference type="GO" id="GO:0003700">
    <property type="term" value="F:DNA-binding transcription factor activity"/>
    <property type="evidence" value="ECO:0007669"/>
    <property type="project" value="InterPro"/>
</dbReference>
<evidence type="ECO:0000256" key="2">
    <source>
        <dbReference type="ARBA" id="ARBA00023015"/>
    </source>
</evidence>
<dbReference type="SUPFAM" id="SSF53850">
    <property type="entry name" value="Periplasmic binding protein-like II"/>
    <property type="match status" value="1"/>
</dbReference>
<dbReference type="PANTHER" id="PTHR30346">
    <property type="entry name" value="TRANSCRIPTIONAL DUAL REGULATOR HCAR-RELATED"/>
    <property type="match status" value="1"/>
</dbReference>
<dbReference type="FunFam" id="1.10.10.10:FF:000001">
    <property type="entry name" value="LysR family transcriptional regulator"/>
    <property type="match status" value="1"/>
</dbReference>
<dbReference type="Gene3D" id="1.10.10.10">
    <property type="entry name" value="Winged helix-like DNA-binding domain superfamily/Winged helix DNA-binding domain"/>
    <property type="match status" value="1"/>
</dbReference>
<name>A0A179EUP0_ENTTH</name>
<dbReference type="InterPro" id="IPR005119">
    <property type="entry name" value="LysR_subst-bd"/>
</dbReference>
<comment type="similarity">
    <text evidence="1">Belongs to the LysR transcriptional regulatory family.</text>
</comment>
<dbReference type="Pfam" id="PF00126">
    <property type="entry name" value="HTH_1"/>
    <property type="match status" value="1"/>
</dbReference>
<comment type="caution">
    <text evidence="7">The sequence shown here is derived from an EMBL/GenBank/DDBJ whole genome shotgun (WGS) entry which is preliminary data.</text>
</comment>
<keyword evidence="3" id="KW-0238">DNA-binding</keyword>
<dbReference type="PROSITE" id="PS50931">
    <property type="entry name" value="HTH_LYSR"/>
    <property type="match status" value="1"/>
</dbReference>
<keyword evidence="2" id="KW-0805">Transcription regulation</keyword>
<dbReference type="GO" id="GO:0032993">
    <property type="term" value="C:protein-DNA complex"/>
    <property type="evidence" value="ECO:0007669"/>
    <property type="project" value="TreeGrafter"/>
</dbReference>
<dbReference type="PRINTS" id="PR00039">
    <property type="entry name" value="HTHLYSR"/>
</dbReference>
<reference evidence="7 8" key="1">
    <citation type="submission" date="2016-04" db="EMBL/GenBank/DDBJ databases">
        <title>Draft genome of an Enterococcus thailandicus strain isolated from bovine feces.</title>
        <authorList>
            <person name="Beukers A.G."/>
            <person name="Zaheer R."/>
            <person name="Goji N."/>
            <person name="Cook S.R."/>
            <person name="Amoako K."/>
            <person name="Chaves A.V."/>
            <person name="Ward M.P."/>
            <person name="Mcallister T.A."/>
        </authorList>
    </citation>
    <scope>NUCLEOTIDE SEQUENCE [LARGE SCALE GENOMIC DNA]</scope>
    <source>
        <strain evidence="7 8">F0711D 46</strain>
    </source>
</reference>
<feature type="domain" description="HTH lysR-type" evidence="5">
    <location>
        <begin position="1"/>
        <end position="58"/>
    </location>
</feature>
<sequence>MNIQQMKYVIAVANNGSFREAAKKLFVSQPSLSTGIKELETELGISLFTRTNRGAYLTEAGQDFLQRAEKILVQLESLESYYQTSETREMFSVASQHYDFLGPLIAKMMAEFNQEIKQFRIMETTTAKVIEEVREQHSEVGVLYMNEKNQAGIMRYLQQGELVARTIHTFSTHIFLRQGHPLAKQTKIHRKELLAYPQVRFTQDGNNFPYFYEDLIEIPAQESVVYTSDRGTLMNLVLETDAYASGSGIVIGGIKDQIKLIPLADSQPNQLCVIHSGKRTLSVEAQRFIQGLTDILTSELANKK</sequence>